<accession>A0A429MTQ5</accession>
<organism evidence="1 2">
    <name type="scientific">Acinetobacter baumannii</name>
    <dbReference type="NCBI Taxonomy" id="470"/>
    <lineage>
        <taxon>Bacteria</taxon>
        <taxon>Pseudomonadati</taxon>
        <taxon>Pseudomonadota</taxon>
        <taxon>Gammaproteobacteria</taxon>
        <taxon>Moraxellales</taxon>
        <taxon>Moraxellaceae</taxon>
        <taxon>Acinetobacter</taxon>
        <taxon>Acinetobacter calcoaceticus/baumannii complex</taxon>
    </lineage>
</organism>
<sequence>SREVARWILRSYEKVISDAYTLGTGELLDVKQRVENSLQKAKEFF</sequence>
<comment type="caution">
    <text evidence="1">The sequence shown here is derived from an EMBL/GenBank/DDBJ whole genome shotgun (WGS) entry which is preliminary data.</text>
</comment>
<evidence type="ECO:0000313" key="1">
    <source>
        <dbReference type="EMBL" id="RSR62172.1"/>
    </source>
</evidence>
<feature type="non-terminal residue" evidence="1">
    <location>
        <position position="1"/>
    </location>
</feature>
<dbReference type="EMBL" id="RFDI01000203">
    <property type="protein sequence ID" value="RSR62172.1"/>
    <property type="molecule type" value="Genomic_DNA"/>
</dbReference>
<proteinExistence type="predicted"/>
<name>A0A429MTQ5_ACIBA</name>
<gene>
    <name evidence="1" type="ORF">EA686_05355</name>
</gene>
<evidence type="ECO:0000313" key="2">
    <source>
        <dbReference type="Proteomes" id="UP000280073"/>
    </source>
</evidence>
<reference evidence="1 2" key="1">
    <citation type="submission" date="2018-10" db="EMBL/GenBank/DDBJ databases">
        <title>GWAS and RNA-Seq identify cryptic mechanisms of antimicrobial resistance in Acinetobacter baumannii.</title>
        <authorList>
            <person name="Sahl J.W."/>
        </authorList>
    </citation>
    <scope>NUCLEOTIDE SEQUENCE [LARGE SCALE GENOMIC DNA]</scope>
    <source>
        <strain evidence="1 2">TG28175</strain>
    </source>
</reference>
<dbReference type="AlphaFoldDB" id="A0A429MTQ5"/>
<protein>
    <submittedName>
        <fullName evidence="1">Type I-F CRISPR-associated protein Csy1</fullName>
    </submittedName>
</protein>
<dbReference type="Proteomes" id="UP000280073">
    <property type="component" value="Unassembled WGS sequence"/>
</dbReference>